<sequence length="1507" mass="167306">MSAPTIPFNADHTARVAGRSPAGSQKTFVNEHDTSSGANEKPPVPKAAEGTSLYEGDASASTTDEDGNDTELERRHSIVQELAREYTRHSAVNIGDNHHALFGSDDPNSPLNPHGSCFNARKWAKTLANVTNEHGSGYRTAGFAYQNLNVFGYGQETDYQKDVGNVWLEIPGLARKLTSKTGGQRRIDILRDFNGVVEAGEMLVVLGPPGSGCSTFLKTIAGETNGIYTDERAYFNYQGLSAKELHKHHAGDAIYTAEVDVHFPQLSVGDTLTFASRARCPRSLPPGITAEQYCDHLRDVVMAMYGISHTVNTQVGNEYIRGVSGGERKRVTIAEATLANAPLQCWDNSTRGLDSANAVEFCKTLRLQSELFGQTCAVSIYQAPQSAYDLFDKVLVLYEGRQIFFGRTTEARQYFINLGFDCPDRQTTPDFLTSMTAPSERVVRAGFEGRVPRTPDEFAACWNASQECENLKAQIEQYKMDHPIDGVDAEAFRNQKQSVQAKNQRLKSPFILSYGQQVRLCLWRGFKLLKGSPGLTLFALIANSCTALIISSLFYNLPETTSSFYSRSAVLFVAILANAFSSALEILTQYAQRPIVEKHTRYAFYHASAESFSSVLVDMPYKILNTICYDLIVYFMTNLNRQPGNFFFFLLTTFLMVLSMSGLFRSIASLSRTMSQAMVPASILILALVIFTGFVIPVDYMLGWCRWINYLDPVAYGFESLMLNEFHNREFECGAFVPDPAVPGYGNVTLANRACSTVGAVPGQSLVSGDAYVNSQYKYFNSHKWRNIGILIAFTIGLHMVYFIATEYVSAKKSKGEVLVFRRGVTAPPKSKDDVEASMSGPSAIVEKGGKAASGNEGVIQASTSVFHWGDVCYDIKIKGEPRRILDHVDGWVKPGTLTALMGVSGAGKTTLLDCLADRVSMGVITGEMLVDGKIRDQSFQRKTGYVQQQDLHLETSTVREALEFSALLRQPASTPKAEKLAYVDEVIKLLDMQEYADAVVGVLGEGLNVEQRKRLTIGVELAAKPPLLLFVDEPTSGLDSQTSWAILDLLEKLSKAGQSILCTIHQPSAMLFQRFDRLLFLAKGGRTVYFGDIGENSHTLTSYFERNGAPKCPKGANPAEWMLTAIGAAPGSTTETDWHQAWRSSPEYQAVQDELQRLKSHGANHEVSTEEDKAAAYREFATPLWDQLLIVTRRVLQQYWRTPSYIYAKFILCCSVALFIGLVFLNAPLSIQGLQNQMFAIFNILSIFGQLVQQQMPHFVTQRSLYEVRERPSKTYSWKVFMLSQIITEIPWNSLMSVFMFICVYYPVGLNGNGDPGQSSERAGLMWLLFWQFLIFTCTFAHACIAITETAEMGGNLANVLFMMCLLFCGVLASPEAMPGFWIFMYRLSPFTYLLSSILSTGLANSKVTCAVNEYIHFNPPANQTCGDFMEDYKNAVGGYLENPLATTDCSYCRLSDTNVFLKSISSNFDNRWRDFGIGMVYIVFNIVASLGLYWLVRMPKGKKKA</sequence>
<evidence type="ECO:0000313" key="1">
    <source>
        <dbReference type="EMBL" id="KAL0935160.1"/>
    </source>
</evidence>
<proteinExistence type="predicted"/>
<protein>
    <submittedName>
        <fullName evidence="1">ABC transporter cdr4</fullName>
    </submittedName>
</protein>
<keyword evidence="2" id="KW-1185">Reference proteome</keyword>
<evidence type="ECO:0000313" key="2">
    <source>
        <dbReference type="Proteomes" id="UP000805649"/>
    </source>
</evidence>
<comment type="caution">
    <text evidence="1">The sequence shown here is derived from an EMBL/GenBank/DDBJ whole genome shotgun (WGS) entry which is preliminary data.</text>
</comment>
<dbReference type="Proteomes" id="UP000805649">
    <property type="component" value="Unassembled WGS sequence"/>
</dbReference>
<name>A0ACC3YTD2_COLTU</name>
<dbReference type="EMBL" id="VUJX02000006">
    <property type="protein sequence ID" value="KAL0935160.1"/>
    <property type="molecule type" value="Genomic_DNA"/>
</dbReference>
<organism evidence="1 2">
    <name type="scientific">Colletotrichum truncatum</name>
    <name type="common">Anthracnose fungus</name>
    <name type="synonym">Colletotrichum capsici</name>
    <dbReference type="NCBI Taxonomy" id="5467"/>
    <lineage>
        <taxon>Eukaryota</taxon>
        <taxon>Fungi</taxon>
        <taxon>Dikarya</taxon>
        <taxon>Ascomycota</taxon>
        <taxon>Pezizomycotina</taxon>
        <taxon>Sordariomycetes</taxon>
        <taxon>Hypocreomycetidae</taxon>
        <taxon>Glomerellales</taxon>
        <taxon>Glomerellaceae</taxon>
        <taxon>Colletotrichum</taxon>
        <taxon>Colletotrichum truncatum species complex</taxon>
    </lineage>
</organism>
<accession>A0ACC3YTD2</accession>
<reference evidence="1 2" key="1">
    <citation type="journal article" date="2020" name="Phytopathology">
        <title>Genome Sequence Resources of Colletotrichum truncatum, C. plurivorum, C. musicola, and C. sojae: Four Species Pathogenic to Soybean (Glycine max).</title>
        <authorList>
            <person name="Rogerio F."/>
            <person name="Boufleur T.R."/>
            <person name="Ciampi-Guillardi M."/>
            <person name="Sukno S.A."/>
            <person name="Thon M.R."/>
            <person name="Massola Junior N.S."/>
            <person name="Baroncelli R."/>
        </authorList>
    </citation>
    <scope>NUCLEOTIDE SEQUENCE [LARGE SCALE GENOMIC DNA]</scope>
    <source>
        <strain evidence="1 2">CMES1059</strain>
    </source>
</reference>
<gene>
    <name evidence="1" type="ORF">CTRU02_209751</name>
</gene>